<evidence type="ECO:0000313" key="2">
    <source>
        <dbReference type="Proteomes" id="UP000054911"/>
    </source>
</evidence>
<gene>
    <name evidence="1" type="ORF">AWB80_07586</name>
</gene>
<protein>
    <submittedName>
        <fullName evidence="1">Uncharacterized protein</fullName>
    </submittedName>
</protein>
<sequence>MGIEIEGGRADEVSIANVHVVVNAVSGNRGGNVDIA</sequence>
<keyword evidence="2" id="KW-1185">Reference proteome</keyword>
<accession>A0A158DWF5</accession>
<dbReference type="Proteomes" id="UP000054911">
    <property type="component" value="Unassembled WGS sequence"/>
</dbReference>
<evidence type="ECO:0000313" key="1">
    <source>
        <dbReference type="EMBL" id="SAK98884.1"/>
    </source>
</evidence>
<dbReference type="AlphaFoldDB" id="A0A158DWF5"/>
<proteinExistence type="predicted"/>
<dbReference type="EMBL" id="FCOE02000051">
    <property type="protein sequence ID" value="SAK98884.1"/>
    <property type="molecule type" value="Genomic_DNA"/>
</dbReference>
<reference evidence="1" key="1">
    <citation type="submission" date="2016-01" db="EMBL/GenBank/DDBJ databases">
        <authorList>
            <person name="Peeters C."/>
        </authorList>
    </citation>
    <scope>NUCLEOTIDE SEQUENCE [LARGE SCALE GENOMIC DNA]</scope>
    <source>
        <strain evidence="1">LMG 29323</strain>
    </source>
</reference>
<name>A0A158DWF5_9BURK</name>
<comment type="caution">
    <text evidence="1">The sequence shown here is derived from an EMBL/GenBank/DDBJ whole genome shotgun (WGS) entry which is preliminary data.</text>
</comment>
<dbReference type="STRING" id="1777141.AWB80_07586"/>
<organism evidence="1 2">
    <name type="scientific">Caballeronia pedi</name>
    <dbReference type="NCBI Taxonomy" id="1777141"/>
    <lineage>
        <taxon>Bacteria</taxon>
        <taxon>Pseudomonadati</taxon>
        <taxon>Pseudomonadota</taxon>
        <taxon>Betaproteobacteria</taxon>
        <taxon>Burkholderiales</taxon>
        <taxon>Burkholderiaceae</taxon>
        <taxon>Caballeronia</taxon>
    </lineage>
</organism>